<organism evidence="1 2">
    <name type="scientific">Yersinia pseudotuberculosis serotype O:1b (strain IP 31758)</name>
    <dbReference type="NCBI Taxonomy" id="349747"/>
    <lineage>
        <taxon>Bacteria</taxon>
        <taxon>Pseudomonadati</taxon>
        <taxon>Pseudomonadota</taxon>
        <taxon>Gammaproteobacteria</taxon>
        <taxon>Enterobacterales</taxon>
        <taxon>Yersiniaceae</taxon>
        <taxon>Yersinia</taxon>
    </lineage>
</organism>
<dbReference type="EMBL" id="CP000718">
    <property type="protein sequence ID" value="ABS45626.1"/>
    <property type="molecule type" value="Genomic_DNA"/>
</dbReference>
<dbReference type="KEGG" id="ypi:YpsIP31758_A0036"/>
<keyword evidence="1" id="KW-0614">Plasmid</keyword>
<protein>
    <submittedName>
        <fullName evidence="1">Uncharacterized protein</fullName>
    </submittedName>
</protein>
<accession>A0A0U1QTB7</accession>
<evidence type="ECO:0000313" key="2">
    <source>
        <dbReference type="Proteomes" id="UP000002412"/>
    </source>
</evidence>
<reference evidence="1 2" key="1">
    <citation type="journal article" date="2007" name="PLoS Genet.">
        <title>The complete genome sequence of Yersinia pseudotuberculosis IP31758, the causative agent of Far East scarlet-like fever.</title>
        <authorList>
            <person name="Eppinger M."/>
            <person name="Rosovitz M.J."/>
            <person name="Fricke W.F."/>
            <person name="Rasko D.A."/>
            <person name="Kokorina G."/>
            <person name="Fayolle C."/>
            <person name="Lindler L.E."/>
            <person name="Carniel E."/>
            <person name="Ravel J."/>
        </authorList>
    </citation>
    <scope>NUCLEOTIDE SEQUENCE [LARGE SCALE GENOMIC DNA]</scope>
    <source>
        <strain evidence="1 2">IP 31758</strain>
        <plasmid evidence="2">Plasmid plasmid_59kb</plasmid>
    </source>
</reference>
<dbReference type="HOGENOM" id="CLU_154361_0_0_6"/>
<dbReference type="AlphaFoldDB" id="A0A0U1QTB7"/>
<dbReference type="Proteomes" id="UP000002412">
    <property type="component" value="Plasmid p_59kb"/>
</dbReference>
<sequence>MLGRQKQKLVISETDIDTALAHLRALPYGTPFPMRWDRQHLLNLLHETIGNRPQINKCHDVAPGVFAIIKPFGADLVSRGEPDGRLQVLLLIRSSGTDPARITTLG</sequence>
<geneLocation type="plasmid" evidence="2">
    <name>plasmid_59kb</name>
</geneLocation>
<gene>
    <name evidence="1" type="ordered locus">YpsIP31758_A0036</name>
</gene>
<proteinExistence type="predicted"/>
<dbReference type="RefSeq" id="WP_011988470.1">
    <property type="nucleotide sequence ID" value="NC_009704.1"/>
</dbReference>
<evidence type="ECO:0000313" key="1">
    <source>
        <dbReference type="EMBL" id="ABS45626.1"/>
    </source>
</evidence>
<name>A0A0U1QTB7_YERP3</name>